<dbReference type="PANTHER" id="PTHR22981:SF7">
    <property type="entry name" value="3-HYDROXYISOBUTYRATE DEHYDROGENASE, MITOCHONDRIAL"/>
    <property type="match status" value="1"/>
</dbReference>
<dbReference type="SUPFAM" id="SSF51735">
    <property type="entry name" value="NAD(P)-binding Rossmann-fold domains"/>
    <property type="match status" value="1"/>
</dbReference>
<dbReference type="PANTHER" id="PTHR22981">
    <property type="entry name" value="3-HYDROXYISOBUTYRATE DEHYDROGENASE-RELATED"/>
    <property type="match status" value="1"/>
</dbReference>
<gene>
    <name evidence="9" type="primary">mmsB</name>
    <name evidence="9" type="ORF">D1224_03340</name>
</gene>
<dbReference type="Pfam" id="PF03446">
    <property type="entry name" value="NAD_binding_2"/>
    <property type="match status" value="1"/>
</dbReference>
<name>A0A399QYL6_9PROT</name>
<dbReference type="InterPro" id="IPR006115">
    <property type="entry name" value="6PGDH_NADP-bd"/>
</dbReference>
<dbReference type="GO" id="GO:0051287">
    <property type="term" value="F:NAD binding"/>
    <property type="evidence" value="ECO:0007669"/>
    <property type="project" value="InterPro"/>
</dbReference>
<dbReference type="InterPro" id="IPR013328">
    <property type="entry name" value="6PGD_dom2"/>
</dbReference>
<accession>A0A399QYL6</accession>
<dbReference type="InterPro" id="IPR036291">
    <property type="entry name" value="NAD(P)-bd_dom_sf"/>
</dbReference>
<dbReference type="NCBIfam" id="TIGR01692">
    <property type="entry name" value="HIBADH"/>
    <property type="match status" value="1"/>
</dbReference>
<dbReference type="GO" id="GO:0008442">
    <property type="term" value="F:3-hydroxyisobutyrate dehydrogenase activity"/>
    <property type="evidence" value="ECO:0007669"/>
    <property type="project" value="UniProtKB-EC"/>
</dbReference>
<keyword evidence="3" id="KW-0101">Branched-chain amino acid catabolism</keyword>
<evidence type="ECO:0000313" key="10">
    <source>
        <dbReference type="Proteomes" id="UP000265431"/>
    </source>
</evidence>
<dbReference type="InterPro" id="IPR015815">
    <property type="entry name" value="HIBADH-related"/>
</dbReference>
<dbReference type="Proteomes" id="UP000265431">
    <property type="component" value="Unassembled WGS sequence"/>
</dbReference>
<protein>
    <submittedName>
        <fullName evidence="9">3-hydroxyisobutyrate dehydrogenase</fullName>
        <ecNumber evidence="9">1.1.1.31</ecNumber>
    </submittedName>
</protein>
<evidence type="ECO:0000256" key="6">
    <source>
        <dbReference type="PIRSR" id="PIRSR000103-1"/>
    </source>
</evidence>
<comment type="caution">
    <text evidence="9">The sequence shown here is derived from an EMBL/GenBank/DDBJ whole genome shotgun (WGS) entry which is preliminary data.</text>
</comment>
<evidence type="ECO:0000313" key="9">
    <source>
        <dbReference type="EMBL" id="RIJ23324.1"/>
    </source>
</evidence>
<sequence>MTKIAFIGLGNMGSGMCANLAKAGHDVHAFDLNADAVETAVAAGANAAATVGEAVSDVDVVVSMLPAGKHVHQVYFGDDGVTAHAKSGTLFLDCSTIAVEEARDAAAKAAQAGFSYMDAPVSGGVAAAEAGSLTFMVGGGKDGFEKAKPILDVMGKNVFHAGDPGNGQVAKIANNMLLGISMIGTCEAFNLAEKLGLDAQTFYDISSTASGQCWSMTSYCPAPGPVPAAPSNRDYQPGFAVAMMLKDLRLAMGAGDDVGADTPLGNHAQQIYAKLDEDGFGDIDFSGVMRRLKGEL</sequence>
<dbReference type="PIRSF" id="PIRSF000103">
    <property type="entry name" value="HIBADH"/>
    <property type="match status" value="1"/>
</dbReference>
<dbReference type="GO" id="GO:0009083">
    <property type="term" value="P:branched-chain amino acid catabolic process"/>
    <property type="evidence" value="ECO:0007669"/>
    <property type="project" value="UniProtKB-KW"/>
</dbReference>
<feature type="active site" evidence="6">
    <location>
        <position position="171"/>
    </location>
</feature>
<dbReference type="Gene3D" id="3.40.50.720">
    <property type="entry name" value="NAD(P)-binding Rossmann-like Domain"/>
    <property type="match status" value="1"/>
</dbReference>
<comment type="similarity">
    <text evidence="2">Belongs to the HIBADH-related family.</text>
</comment>
<evidence type="ECO:0000256" key="1">
    <source>
        <dbReference type="ARBA" id="ARBA00005023"/>
    </source>
</evidence>
<dbReference type="RefSeq" id="WP_119378513.1">
    <property type="nucleotide sequence ID" value="NZ_QWGB01000005.1"/>
</dbReference>
<evidence type="ECO:0000256" key="5">
    <source>
        <dbReference type="ARBA" id="ARBA00023027"/>
    </source>
</evidence>
<proteinExistence type="inferred from homology"/>
<dbReference type="Gene3D" id="1.10.1040.10">
    <property type="entry name" value="N-(1-d-carboxylethyl)-l-norvaline Dehydrogenase, domain 2"/>
    <property type="match status" value="1"/>
</dbReference>
<feature type="domain" description="3-hydroxyisobutyrate dehydrogenase-like NAD-binding" evidence="8">
    <location>
        <begin position="165"/>
        <end position="290"/>
    </location>
</feature>
<dbReference type="GO" id="GO:0050661">
    <property type="term" value="F:NADP binding"/>
    <property type="evidence" value="ECO:0007669"/>
    <property type="project" value="InterPro"/>
</dbReference>
<keyword evidence="5" id="KW-0520">NAD</keyword>
<feature type="domain" description="6-phosphogluconate dehydrogenase NADP-binding" evidence="7">
    <location>
        <begin position="3"/>
        <end position="162"/>
    </location>
</feature>
<dbReference type="InterPro" id="IPR008927">
    <property type="entry name" value="6-PGluconate_DH-like_C_sf"/>
</dbReference>
<dbReference type="EMBL" id="QWGB01000005">
    <property type="protein sequence ID" value="RIJ23324.1"/>
    <property type="molecule type" value="Genomic_DNA"/>
</dbReference>
<comment type="pathway">
    <text evidence="1">Amino-acid degradation.</text>
</comment>
<organism evidence="9 10">
    <name type="scientific">Henriciella barbarensis</name>
    <dbReference type="NCBI Taxonomy" id="86342"/>
    <lineage>
        <taxon>Bacteria</taxon>
        <taxon>Pseudomonadati</taxon>
        <taxon>Pseudomonadota</taxon>
        <taxon>Alphaproteobacteria</taxon>
        <taxon>Hyphomonadales</taxon>
        <taxon>Hyphomonadaceae</taxon>
        <taxon>Henriciella</taxon>
    </lineage>
</organism>
<evidence type="ECO:0000259" key="8">
    <source>
        <dbReference type="Pfam" id="PF14833"/>
    </source>
</evidence>
<dbReference type="InterPro" id="IPR011548">
    <property type="entry name" value="HIBADH"/>
</dbReference>
<reference evidence="9 10" key="1">
    <citation type="submission" date="2018-08" db="EMBL/GenBank/DDBJ databases">
        <title>Henriciella mobilis sp. nov., isolated from seawater.</title>
        <authorList>
            <person name="Cheng H."/>
            <person name="Wu Y.-H."/>
            <person name="Xu X.-W."/>
            <person name="Guo L.-L."/>
        </authorList>
    </citation>
    <scope>NUCLEOTIDE SEQUENCE [LARGE SCALE GENOMIC DNA]</scope>
    <source>
        <strain evidence="9 10">CCUG66934</strain>
    </source>
</reference>
<dbReference type="EC" id="1.1.1.31" evidence="9"/>
<keyword evidence="10" id="KW-1185">Reference proteome</keyword>
<keyword evidence="4 9" id="KW-0560">Oxidoreductase</keyword>
<dbReference type="SUPFAM" id="SSF48179">
    <property type="entry name" value="6-phosphogluconate dehydrogenase C-terminal domain-like"/>
    <property type="match status" value="1"/>
</dbReference>
<dbReference type="Pfam" id="PF14833">
    <property type="entry name" value="NAD_binding_11"/>
    <property type="match status" value="1"/>
</dbReference>
<dbReference type="InterPro" id="IPR029154">
    <property type="entry name" value="HIBADH-like_NADP-bd"/>
</dbReference>
<dbReference type="AlphaFoldDB" id="A0A399QYL6"/>
<dbReference type="OrthoDB" id="9812907at2"/>
<dbReference type="FunFam" id="1.10.1040.10:FF:000006">
    <property type="entry name" value="3-hydroxyisobutyrate dehydrogenase"/>
    <property type="match status" value="1"/>
</dbReference>
<evidence type="ECO:0000256" key="2">
    <source>
        <dbReference type="ARBA" id="ARBA00009080"/>
    </source>
</evidence>
<evidence type="ECO:0000256" key="4">
    <source>
        <dbReference type="ARBA" id="ARBA00023002"/>
    </source>
</evidence>
<evidence type="ECO:0000256" key="3">
    <source>
        <dbReference type="ARBA" id="ARBA00022456"/>
    </source>
</evidence>
<evidence type="ECO:0000259" key="7">
    <source>
        <dbReference type="Pfam" id="PF03446"/>
    </source>
</evidence>